<dbReference type="OrthoDB" id="10265971at2759"/>
<evidence type="ECO:0000256" key="2">
    <source>
        <dbReference type="ARBA" id="ARBA00022741"/>
    </source>
</evidence>
<accession>A0A834ZJ08</accession>
<dbReference type="CDD" id="cd18140">
    <property type="entry name" value="HLD_clamp_RFC"/>
    <property type="match status" value="1"/>
</dbReference>
<evidence type="ECO:0000256" key="1">
    <source>
        <dbReference type="ARBA" id="ARBA00004123"/>
    </source>
</evidence>
<proteinExistence type="predicted"/>
<dbReference type="GO" id="GO:0033314">
    <property type="term" value="P:mitotic DNA replication checkpoint signaling"/>
    <property type="evidence" value="ECO:0007669"/>
    <property type="project" value="TreeGrafter"/>
</dbReference>
<evidence type="ECO:0000313" key="9">
    <source>
        <dbReference type="EMBL" id="KAF8406605.1"/>
    </source>
</evidence>
<feature type="region of interest" description="Disordered" evidence="7">
    <location>
        <begin position="481"/>
        <end position="515"/>
    </location>
</feature>
<comment type="subcellular location">
    <subcellularLocation>
        <location evidence="1">Nucleus</location>
    </subcellularLocation>
</comment>
<feature type="compositionally biased region" description="Acidic residues" evidence="7">
    <location>
        <begin position="499"/>
        <end position="515"/>
    </location>
</feature>
<feature type="signal peptide" evidence="8">
    <location>
        <begin position="1"/>
        <end position="15"/>
    </location>
</feature>
<dbReference type="GO" id="GO:0003689">
    <property type="term" value="F:DNA clamp loader activity"/>
    <property type="evidence" value="ECO:0007669"/>
    <property type="project" value="TreeGrafter"/>
</dbReference>
<keyword evidence="8" id="KW-0732">Signal</keyword>
<evidence type="ECO:0000256" key="6">
    <source>
        <dbReference type="ARBA" id="ARBA00023306"/>
    </source>
</evidence>
<protein>
    <submittedName>
        <fullName evidence="9">Uncharacterized protein</fullName>
    </submittedName>
</protein>
<keyword evidence="10" id="KW-1185">Reference proteome</keyword>
<dbReference type="OMA" id="ICRDEQC"/>
<evidence type="ECO:0000256" key="7">
    <source>
        <dbReference type="SAM" id="MobiDB-lite"/>
    </source>
</evidence>
<dbReference type="Proteomes" id="UP000655225">
    <property type="component" value="Unassembled WGS sequence"/>
</dbReference>
<keyword evidence="5" id="KW-0539">Nucleus</keyword>
<dbReference type="PANTHER" id="PTHR12172">
    <property type="entry name" value="CELL CYCLE CHECKPOINT PROTEIN RAD17"/>
    <property type="match status" value="1"/>
</dbReference>
<name>A0A834ZJ08_TETSI</name>
<dbReference type="GO" id="GO:0000077">
    <property type="term" value="P:DNA damage checkpoint signaling"/>
    <property type="evidence" value="ECO:0007669"/>
    <property type="project" value="TreeGrafter"/>
</dbReference>
<evidence type="ECO:0000256" key="3">
    <source>
        <dbReference type="ARBA" id="ARBA00022763"/>
    </source>
</evidence>
<evidence type="ECO:0000313" key="10">
    <source>
        <dbReference type="Proteomes" id="UP000655225"/>
    </source>
</evidence>
<feature type="compositionally biased region" description="Basic and acidic residues" evidence="7">
    <location>
        <begin position="484"/>
        <end position="495"/>
    </location>
</feature>
<keyword evidence="2" id="KW-0547">Nucleotide-binding</keyword>
<gene>
    <name evidence="9" type="ORF">HHK36_008694</name>
</gene>
<evidence type="ECO:0000256" key="4">
    <source>
        <dbReference type="ARBA" id="ARBA00022840"/>
    </source>
</evidence>
<keyword evidence="3" id="KW-0227">DNA damage</keyword>
<dbReference type="GO" id="GO:0003682">
    <property type="term" value="F:chromatin binding"/>
    <property type="evidence" value="ECO:0007669"/>
    <property type="project" value="TreeGrafter"/>
</dbReference>
<sequence length="515" mass="57319">MTILQLYFATIHVIASHLGATLYEWNTPTPTLWQEHVHNSNSGILYTSKLDEFETFIEKIRKYGLLTSSFTGGSKTSAILLIDDLPLPHGKVAYGRLSNCLHILVQSTRIPTVILLTEYGKADSADNTTRYWEDLLLSLENAGACKVAFNPITINSIKKTLSRICRDEQCSVIAEQIDMIAKASGGDIRHAITSLQYYCLRPDPMLSLPLGHSRDNADKLNPLDDGFSLPFGRDETLSLFHALGKFLHNKRETAYATGLGQDAFLLKERFTRLPLKMDTPEKVLCQAHGQARPIADFLHENVLDFLTDEAIDDAWGVACYLSDADCLLASPVHGNTFPRMMSSKYESESVSQLAAASVAVRGVLFGNSHPSPSRPAFLCMLCLCIMRVRFTKVSFVINYCDHAGGMLSVAQHFGRLNGLQSAISNFLLDGLGDDEMVRQRFVSYNSLSSAGMVVMATEYTPILKWLELGAREGLQVHQKLKQGNKKEEGNFDRMTLDSLESETSEESEDDEIEDW</sequence>
<comment type="caution">
    <text evidence="9">The sequence shown here is derived from an EMBL/GenBank/DDBJ whole genome shotgun (WGS) entry which is preliminary data.</text>
</comment>
<dbReference type="GO" id="GO:0006281">
    <property type="term" value="P:DNA repair"/>
    <property type="evidence" value="ECO:0007669"/>
    <property type="project" value="InterPro"/>
</dbReference>
<organism evidence="9 10">
    <name type="scientific">Tetracentron sinense</name>
    <name type="common">Spur-leaf</name>
    <dbReference type="NCBI Taxonomy" id="13715"/>
    <lineage>
        <taxon>Eukaryota</taxon>
        <taxon>Viridiplantae</taxon>
        <taxon>Streptophyta</taxon>
        <taxon>Embryophyta</taxon>
        <taxon>Tracheophyta</taxon>
        <taxon>Spermatophyta</taxon>
        <taxon>Magnoliopsida</taxon>
        <taxon>Trochodendrales</taxon>
        <taxon>Trochodendraceae</taxon>
        <taxon>Tetracentron</taxon>
    </lineage>
</organism>
<dbReference type="EMBL" id="JABCRI010000005">
    <property type="protein sequence ID" value="KAF8406605.1"/>
    <property type="molecule type" value="Genomic_DNA"/>
</dbReference>
<dbReference type="GO" id="GO:0005524">
    <property type="term" value="F:ATP binding"/>
    <property type="evidence" value="ECO:0007669"/>
    <property type="project" value="UniProtKB-KW"/>
</dbReference>
<dbReference type="InterPro" id="IPR047854">
    <property type="entry name" value="RFC_lid"/>
</dbReference>
<dbReference type="PANTHER" id="PTHR12172:SF0">
    <property type="entry name" value="CELL CYCLE CHECKPOINT PROTEIN RAD17"/>
    <property type="match status" value="1"/>
</dbReference>
<reference evidence="9 10" key="1">
    <citation type="submission" date="2020-04" db="EMBL/GenBank/DDBJ databases">
        <title>Plant Genome Project.</title>
        <authorList>
            <person name="Zhang R.-G."/>
        </authorList>
    </citation>
    <scope>NUCLEOTIDE SEQUENCE [LARGE SCALE GENOMIC DNA]</scope>
    <source>
        <strain evidence="9">YNK0</strain>
        <tissue evidence="9">Leaf</tissue>
    </source>
</reference>
<dbReference type="AlphaFoldDB" id="A0A834ZJ08"/>
<dbReference type="Gene3D" id="1.10.8.60">
    <property type="match status" value="1"/>
</dbReference>
<feature type="chain" id="PRO_5032368704" evidence="8">
    <location>
        <begin position="16"/>
        <end position="515"/>
    </location>
</feature>
<keyword evidence="4" id="KW-0067">ATP-binding</keyword>
<evidence type="ECO:0000256" key="8">
    <source>
        <dbReference type="SAM" id="SignalP"/>
    </source>
</evidence>
<keyword evidence="6" id="KW-0131">Cell cycle</keyword>
<dbReference type="InterPro" id="IPR004582">
    <property type="entry name" value="Checkpoint_prot_Rad17_Rad24"/>
</dbReference>
<dbReference type="GO" id="GO:0005634">
    <property type="term" value="C:nucleus"/>
    <property type="evidence" value="ECO:0007669"/>
    <property type="project" value="UniProtKB-SubCell"/>
</dbReference>
<evidence type="ECO:0000256" key="5">
    <source>
        <dbReference type="ARBA" id="ARBA00023242"/>
    </source>
</evidence>